<organism evidence="1 2">
    <name type="scientific">Niallia endozanthoxylica</name>
    <dbReference type="NCBI Taxonomy" id="2036016"/>
    <lineage>
        <taxon>Bacteria</taxon>
        <taxon>Bacillati</taxon>
        <taxon>Bacillota</taxon>
        <taxon>Bacilli</taxon>
        <taxon>Bacillales</taxon>
        <taxon>Bacillaceae</taxon>
        <taxon>Niallia</taxon>
    </lineage>
</organism>
<proteinExistence type="predicted"/>
<evidence type="ECO:0000313" key="2">
    <source>
        <dbReference type="Proteomes" id="UP000326671"/>
    </source>
</evidence>
<dbReference type="InterPro" id="IPR011060">
    <property type="entry name" value="RibuloseP-bd_barrel"/>
</dbReference>
<dbReference type="SUPFAM" id="SSF51366">
    <property type="entry name" value="Ribulose-phoshate binding barrel"/>
    <property type="match status" value="1"/>
</dbReference>
<dbReference type="Proteomes" id="UP000326671">
    <property type="component" value="Unassembled WGS sequence"/>
</dbReference>
<evidence type="ECO:0000313" key="1">
    <source>
        <dbReference type="EMBL" id="KAA9022592.1"/>
    </source>
</evidence>
<gene>
    <name evidence="1" type="ORF">F4V44_15060</name>
</gene>
<dbReference type="EMBL" id="VYKL01000022">
    <property type="protein sequence ID" value="KAA9022592.1"/>
    <property type="molecule type" value="Genomic_DNA"/>
</dbReference>
<dbReference type="OrthoDB" id="9794183at2"/>
<dbReference type="AlphaFoldDB" id="A0A5J5HMK9"/>
<accession>A0A5J5HMK9</accession>
<name>A0A5J5HMK9_9BACI</name>
<dbReference type="RefSeq" id="WP_150440845.1">
    <property type="nucleotide sequence ID" value="NZ_VYKL01000022.1"/>
</dbReference>
<sequence length="226" mass="24523">MKPEIIIMLTNNDKTVKNSMEVFQSCKDLPAKNWGFKDVGIPMDEMIGLNKVMKEAGKTTFLEVVTYTEEGGLQGAQLAIDCGFDYLTGTRFFPSIVEKLKGTGIKYYPFAGEVGGSPVMLQGSIEDVVEDSKRIITAGADGVDLTAYRFANGDGTELATAVADAIGRDNLMIAGSIGNTERMELMKELAPLGYTMGGALFTANFVEGGSFRENLEYVLDYMKKGE</sequence>
<protein>
    <recommendedName>
        <fullName evidence="3">4-hydroxythreonine-4-phosphate dehydrogenase</fullName>
    </recommendedName>
</protein>
<evidence type="ECO:0008006" key="3">
    <source>
        <dbReference type="Google" id="ProtNLM"/>
    </source>
</evidence>
<keyword evidence="2" id="KW-1185">Reference proteome</keyword>
<reference evidence="1 2" key="1">
    <citation type="submission" date="2019-09" db="EMBL/GenBank/DDBJ databases">
        <title>Whole genome sequences of isolates from the Mars Exploration Rovers.</title>
        <authorList>
            <person name="Seuylemezian A."/>
            <person name="Vaishampayan P."/>
        </authorList>
    </citation>
    <scope>NUCLEOTIDE SEQUENCE [LARGE SCALE GENOMIC DNA]</scope>
    <source>
        <strain evidence="1 2">MER_TA_151</strain>
    </source>
</reference>
<comment type="caution">
    <text evidence="1">The sequence shown here is derived from an EMBL/GenBank/DDBJ whole genome shotgun (WGS) entry which is preliminary data.</text>
</comment>